<keyword evidence="2" id="KW-0012">Acyltransferase</keyword>
<gene>
    <name evidence="2" type="primary">lpxD</name>
    <name evidence="2" type="ORF">OGFGKJAA_00031</name>
</gene>
<dbReference type="PANTHER" id="PTHR43300">
    <property type="entry name" value="ACETYLTRANSFERASE"/>
    <property type="match status" value="1"/>
</dbReference>
<dbReference type="EMBL" id="MT631470">
    <property type="protein sequence ID" value="QNO51465.1"/>
    <property type="molecule type" value="Genomic_DNA"/>
</dbReference>
<name>A0A7G9YTY1_9EURY</name>
<reference evidence="2" key="1">
    <citation type="submission" date="2020-06" db="EMBL/GenBank/DDBJ databases">
        <title>Unique genomic features of the anaerobic methanotrophic archaea.</title>
        <authorList>
            <person name="Chadwick G.L."/>
            <person name="Skennerton C.T."/>
            <person name="Laso-Perez R."/>
            <person name="Leu A.O."/>
            <person name="Speth D.R."/>
            <person name="Yu H."/>
            <person name="Morgan-Lang C."/>
            <person name="Hatzenpichler R."/>
            <person name="Goudeau D."/>
            <person name="Malmstrom R."/>
            <person name="Brazelton W.J."/>
            <person name="Woyke T."/>
            <person name="Hallam S.J."/>
            <person name="Tyson G.W."/>
            <person name="Wegener G."/>
            <person name="Boetius A."/>
            <person name="Orphan V."/>
        </authorList>
    </citation>
    <scope>NUCLEOTIDE SEQUENCE</scope>
</reference>
<dbReference type="SUPFAM" id="SSF51161">
    <property type="entry name" value="Trimeric LpxA-like enzymes"/>
    <property type="match status" value="1"/>
</dbReference>
<protein>
    <submittedName>
        <fullName evidence="2">UDP-3-O-(3-hydroxymyristoyl)glucosamine N-acyltransferase</fullName>
        <ecNumber evidence="2">2.3.1.191</ecNumber>
    </submittedName>
</protein>
<dbReference type="AlphaFoldDB" id="A0A7G9YTY1"/>
<dbReference type="PANTHER" id="PTHR43300:SF4">
    <property type="entry name" value="ACYL-[ACYL-CARRIER-PROTEIN]--UDP-N-ACETYLGLUCOSAMINE O-ACYLTRANSFERASE"/>
    <property type="match status" value="1"/>
</dbReference>
<evidence type="ECO:0000313" key="2">
    <source>
        <dbReference type="EMBL" id="QNO51465.1"/>
    </source>
</evidence>
<dbReference type="InterPro" id="IPR011004">
    <property type="entry name" value="Trimer_LpxA-like_sf"/>
</dbReference>
<dbReference type="Gene3D" id="2.160.10.10">
    <property type="entry name" value="Hexapeptide repeat proteins"/>
    <property type="match status" value="1"/>
</dbReference>
<accession>A0A7G9YTY1</accession>
<proteinExistence type="predicted"/>
<sequence>MVTVILGRDVFVGRYCVLASPKEETIRCNGPRKETIAKATSSVKVGDKCIIGNYVSIYEGTNIGPSSIIEDHVHIGYGCQIGRNVCITYSAYICDRVVIADNARIAGFICDASNIGRNSTVMGNLVHEYTKPYADWRGPNEPAPVVKEYSVVGYGATVVGGVEIGPYSYVAACAIVTKKVPSKHVVVGVNRRIPLKEWGGEKLGDLLNIGGI</sequence>
<dbReference type="EC" id="2.3.1.191" evidence="2"/>
<dbReference type="PROSITE" id="PS00101">
    <property type="entry name" value="HEXAPEP_TRANSFERASES"/>
    <property type="match status" value="1"/>
</dbReference>
<organism evidence="2">
    <name type="scientific">Candidatus Methanophagaceae archaeon ANME-1 ERB6</name>
    <dbReference type="NCBI Taxonomy" id="2759912"/>
    <lineage>
        <taxon>Archaea</taxon>
        <taxon>Methanobacteriati</taxon>
        <taxon>Methanobacteriota</taxon>
        <taxon>Stenosarchaea group</taxon>
        <taxon>Methanomicrobia</taxon>
        <taxon>Candidatus Methanophagales</taxon>
        <taxon>Candidatus Methanophagaceae</taxon>
    </lineage>
</organism>
<evidence type="ECO:0000256" key="1">
    <source>
        <dbReference type="ARBA" id="ARBA00022679"/>
    </source>
</evidence>
<dbReference type="InterPro" id="IPR050179">
    <property type="entry name" value="Trans_hexapeptide_repeat"/>
</dbReference>
<keyword evidence="1 2" id="KW-0808">Transferase</keyword>
<dbReference type="GO" id="GO:0103118">
    <property type="term" value="F:UDP-3-O-[(3R)-3-hydroxyacyl]-glucosamine N-acyltransferase activity"/>
    <property type="evidence" value="ECO:0007669"/>
    <property type="project" value="UniProtKB-EC"/>
</dbReference>
<dbReference type="InterPro" id="IPR018357">
    <property type="entry name" value="Hexapep_transf_CS"/>
</dbReference>